<organism evidence="2 3">
    <name type="scientific">Panaeolus cyanescens</name>
    <dbReference type="NCBI Taxonomy" id="181874"/>
    <lineage>
        <taxon>Eukaryota</taxon>
        <taxon>Fungi</taxon>
        <taxon>Dikarya</taxon>
        <taxon>Basidiomycota</taxon>
        <taxon>Agaricomycotina</taxon>
        <taxon>Agaricomycetes</taxon>
        <taxon>Agaricomycetidae</taxon>
        <taxon>Agaricales</taxon>
        <taxon>Agaricineae</taxon>
        <taxon>Galeropsidaceae</taxon>
        <taxon>Panaeolus</taxon>
    </lineage>
</organism>
<feature type="region of interest" description="Disordered" evidence="1">
    <location>
        <begin position="124"/>
        <end position="222"/>
    </location>
</feature>
<protein>
    <submittedName>
        <fullName evidence="2">Uncharacterized protein</fullName>
    </submittedName>
</protein>
<feature type="compositionally biased region" description="Low complexity" evidence="1">
    <location>
        <begin position="124"/>
        <end position="169"/>
    </location>
</feature>
<gene>
    <name evidence="2" type="ORF">CVT24_004872</name>
</gene>
<dbReference type="Proteomes" id="UP000284842">
    <property type="component" value="Unassembled WGS sequence"/>
</dbReference>
<comment type="caution">
    <text evidence="2">The sequence shown here is derived from an EMBL/GenBank/DDBJ whole genome shotgun (WGS) entry which is preliminary data.</text>
</comment>
<dbReference type="EMBL" id="NHTK01006118">
    <property type="protein sequence ID" value="PPQ63575.1"/>
    <property type="molecule type" value="Genomic_DNA"/>
</dbReference>
<feature type="compositionally biased region" description="Basic and acidic residues" evidence="1">
    <location>
        <begin position="383"/>
        <end position="397"/>
    </location>
</feature>
<dbReference type="InParanoid" id="A0A409VD84"/>
<feature type="region of interest" description="Disordered" evidence="1">
    <location>
        <begin position="239"/>
        <end position="259"/>
    </location>
</feature>
<dbReference type="AlphaFoldDB" id="A0A409VD84"/>
<sequence>MLIRYSDWSLLYSTDHLSDLIDMPGATRTSTRRQNAAAINKENVAPSDVANPAATTFRVPPRPTGAAKATATSYAAVAAKRPTDDSRSGSRVAAVATTAAASKQLQPLGSKSNTTTTAAKAKPATLAAAPAATKSTAVTASSKKVSATARKATIGSAAAAPSSENAANAKPVAKTASKTITPSRNAPVPTGATANKAPQPATGNSDDDESSRASDSDDGEETNAMLRAKLAAYKAKLKEAKTSQSAQAKPSESVKKTLIPNPDKVTNIERAMGYKKGDMEGHREYLNTRRAVQRIMTEVGIDPEFDTFRRLPKAKLISVMAISRRDIKVFRRYKDAWPIPYLMQSIIANRRHHLAVLRRNNAVSGGGGDGSNNNGDEGEFEGDERRFGDEADFHGGDEGEFEGDERTFGDEVDFHGGEEEIRDEGHLQGGVAANEHGVDGDDDMYVDNRDAGHPIQDRQYGDHLSFSDDGDVNAALNVELDFSDEVEETVKKRKALDQLRAVQQLKKKNRVGKSGQM</sequence>
<reference evidence="2 3" key="1">
    <citation type="journal article" date="2018" name="Evol. Lett.">
        <title>Horizontal gene cluster transfer increased hallucinogenic mushroom diversity.</title>
        <authorList>
            <person name="Reynolds H.T."/>
            <person name="Vijayakumar V."/>
            <person name="Gluck-Thaler E."/>
            <person name="Korotkin H.B."/>
            <person name="Matheny P.B."/>
            <person name="Slot J.C."/>
        </authorList>
    </citation>
    <scope>NUCLEOTIDE SEQUENCE [LARGE SCALE GENOMIC DNA]</scope>
    <source>
        <strain evidence="2 3">2629</strain>
    </source>
</reference>
<name>A0A409VD84_9AGAR</name>
<accession>A0A409VD84</accession>
<proteinExistence type="predicted"/>
<feature type="region of interest" description="Disordered" evidence="1">
    <location>
        <begin position="47"/>
        <end position="69"/>
    </location>
</feature>
<evidence type="ECO:0000256" key="1">
    <source>
        <dbReference type="SAM" id="MobiDB-lite"/>
    </source>
</evidence>
<evidence type="ECO:0000313" key="2">
    <source>
        <dbReference type="EMBL" id="PPQ63575.1"/>
    </source>
</evidence>
<feature type="region of interest" description="Disordered" evidence="1">
    <location>
        <begin position="362"/>
        <end position="407"/>
    </location>
</feature>
<keyword evidence="3" id="KW-1185">Reference proteome</keyword>
<dbReference type="STRING" id="181874.A0A409VD84"/>
<evidence type="ECO:0000313" key="3">
    <source>
        <dbReference type="Proteomes" id="UP000284842"/>
    </source>
</evidence>